<dbReference type="GO" id="GO:0005506">
    <property type="term" value="F:iron ion binding"/>
    <property type="evidence" value="ECO:0007669"/>
    <property type="project" value="InterPro"/>
</dbReference>
<protein>
    <submittedName>
        <fullName evidence="1">Uncharacterized protein</fullName>
    </submittedName>
</protein>
<sequence>MFMKAIIQIQLPTTAELSIIIAGPEEPSTLNHYLNPLIDDLCDSRKCGVWSSTSESMIYGTSSGRSTSTSGAPYCPYVDALVKKVLQWNTVVLTGVPHRVVHDDIHTDSDGNTYFVPTCALVVANIWLVDILSDPPS</sequence>
<accession>A0A284SCB8</accession>
<dbReference type="Gene3D" id="1.10.630.10">
    <property type="entry name" value="Cytochrome P450"/>
    <property type="match status" value="1"/>
</dbReference>
<evidence type="ECO:0000313" key="2">
    <source>
        <dbReference type="Proteomes" id="UP000219338"/>
    </source>
</evidence>
<dbReference type="STRING" id="47428.A0A284SCB8"/>
<dbReference type="GO" id="GO:0004497">
    <property type="term" value="F:monooxygenase activity"/>
    <property type="evidence" value="ECO:0007669"/>
    <property type="project" value="InterPro"/>
</dbReference>
<dbReference type="GO" id="GO:0020037">
    <property type="term" value="F:heme binding"/>
    <property type="evidence" value="ECO:0007669"/>
    <property type="project" value="InterPro"/>
</dbReference>
<dbReference type="Proteomes" id="UP000219338">
    <property type="component" value="Unassembled WGS sequence"/>
</dbReference>
<dbReference type="GO" id="GO:0016705">
    <property type="term" value="F:oxidoreductase activity, acting on paired donors, with incorporation or reduction of molecular oxygen"/>
    <property type="evidence" value="ECO:0007669"/>
    <property type="project" value="InterPro"/>
</dbReference>
<dbReference type="AlphaFoldDB" id="A0A284SCB8"/>
<reference evidence="2" key="1">
    <citation type="journal article" date="2017" name="Nat. Ecol. Evol.">
        <title>Genome expansion and lineage-specific genetic innovations in the forest pathogenic fungi Armillaria.</title>
        <authorList>
            <person name="Sipos G."/>
            <person name="Prasanna A.N."/>
            <person name="Walter M.C."/>
            <person name="O'Connor E."/>
            <person name="Balint B."/>
            <person name="Krizsan K."/>
            <person name="Kiss B."/>
            <person name="Hess J."/>
            <person name="Varga T."/>
            <person name="Slot J."/>
            <person name="Riley R."/>
            <person name="Boka B."/>
            <person name="Rigling D."/>
            <person name="Barry K."/>
            <person name="Lee J."/>
            <person name="Mihaltcheva S."/>
            <person name="LaButti K."/>
            <person name="Lipzen A."/>
            <person name="Waldron R."/>
            <person name="Moloney N.M."/>
            <person name="Sperisen C."/>
            <person name="Kredics L."/>
            <person name="Vagvoelgyi C."/>
            <person name="Patrignani A."/>
            <person name="Fitzpatrick D."/>
            <person name="Nagy I."/>
            <person name="Doyle S."/>
            <person name="Anderson J.B."/>
            <person name="Grigoriev I.V."/>
            <person name="Gueldener U."/>
            <person name="Muensterkoetter M."/>
            <person name="Nagy L.G."/>
        </authorList>
    </citation>
    <scope>NUCLEOTIDE SEQUENCE [LARGE SCALE GENOMIC DNA]</scope>
    <source>
        <strain evidence="2">C18/9</strain>
    </source>
</reference>
<evidence type="ECO:0000313" key="1">
    <source>
        <dbReference type="EMBL" id="SJL18651.1"/>
    </source>
</evidence>
<keyword evidence="2" id="KW-1185">Reference proteome</keyword>
<dbReference type="InterPro" id="IPR036396">
    <property type="entry name" value="Cyt_P450_sf"/>
</dbReference>
<name>A0A284SCB8_ARMOS</name>
<dbReference type="SUPFAM" id="SSF48264">
    <property type="entry name" value="Cytochrome P450"/>
    <property type="match status" value="1"/>
</dbReference>
<organism evidence="1 2">
    <name type="scientific">Armillaria ostoyae</name>
    <name type="common">Armillaria root rot fungus</name>
    <dbReference type="NCBI Taxonomy" id="47428"/>
    <lineage>
        <taxon>Eukaryota</taxon>
        <taxon>Fungi</taxon>
        <taxon>Dikarya</taxon>
        <taxon>Basidiomycota</taxon>
        <taxon>Agaricomycotina</taxon>
        <taxon>Agaricomycetes</taxon>
        <taxon>Agaricomycetidae</taxon>
        <taxon>Agaricales</taxon>
        <taxon>Marasmiineae</taxon>
        <taxon>Physalacriaceae</taxon>
        <taxon>Armillaria</taxon>
    </lineage>
</organism>
<dbReference type="EMBL" id="FUEG01000065">
    <property type="protein sequence ID" value="SJL18651.1"/>
    <property type="molecule type" value="Genomic_DNA"/>
</dbReference>
<gene>
    <name evidence="1" type="ORF">ARMOST_22248</name>
</gene>
<proteinExistence type="predicted"/>
<dbReference type="OrthoDB" id="2789670at2759"/>